<dbReference type="EMBL" id="SSTD01006130">
    <property type="protein sequence ID" value="TYK20699.1"/>
    <property type="molecule type" value="Genomic_DNA"/>
</dbReference>
<evidence type="ECO:0000313" key="4">
    <source>
        <dbReference type="Proteomes" id="UP000321947"/>
    </source>
</evidence>
<dbReference type="OrthoDB" id="1932595at2759"/>
<dbReference type="Proteomes" id="UP000321393">
    <property type="component" value="Unassembled WGS sequence"/>
</dbReference>
<evidence type="ECO:0008006" key="5">
    <source>
        <dbReference type="Google" id="ProtNLM"/>
    </source>
</evidence>
<dbReference type="EMBL" id="SSTE01008974">
    <property type="protein sequence ID" value="KAA0054013.1"/>
    <property type="molecule type" value="Genomic_DNA"/>
</dbReference>
<dbReference type="PANTHER" id="PTHR10775">
    <property type="entry name" value="OS08G0208400 PROTEIN"/>
    <property type="match status" value="1"/>
</dbReference>
<dbReference type="AlphaFoldDB" id="A0A5A7UDG1"/>
<dbReference type="Pfam" id="PF02992">
    <property type="entry name" value="Transposase_21"/>
    <property type="match status" value="1"/>
</dbReference>
<dbReference type="InterPro" id="IPR004242">
    <property type="entry name" value="Transposase_21"/>
</dbReference>
<accession>A0A5A7UDG1</accession>
<dbReference type="Proteomes" id="UP000321947">
    <property type="component" value="Unassembled WGS sequence"/>
</dbReference>
<evidence type="ECO:0000313" key="2">
    <source>
        <dbReference type="EMBL" id="TYK20699.1"/>
    </source>
</evidence>
<sequence>MCSTTIPRSFYEAKQKLRDLGLGYETIHACKYDYVLYWKEFADLQHCPTCGEARYKVNHNRGKNISHKLMGWKHLDSEYPDFSYDPRNERLGLASDGFNPFGQMSTSYSQFFQLYAALLWMINDFPAYGNLSEWSTKGYQACCICMDDRSFFGIQGRISFMKHRRYLLENHVWCRSRLYDGKVERRAPPVIMNGHEILEQLDQLEFPIMSKHPSIQDKKHLKKYDL</sequence>
<comment type="caution">
    <text evidence="1">The sequence shown here is derived from an EMBL/GenBank/DDBJ whole genome shotgun (WGS) entry which is preliminary data.</text>
</comment>
<evidence type="ECO:0000313" key="3">
    <source>
        <dbReference type="Proteomes" id="UP000321393"/>
    </source>
</evidence>
<gene>
    <name evidence="2" type="ORF">E5676_scaffold480G00930</name>
    <name evidence="1" type="ORF">E6C27_scaffold318G00670</name>
</gene>
<protein>
    <recommendedName>
        <fullName evidence="5">Transposase</fullName>
    </recommendedName>
</protein>
<reference evidence="3 4" key="1">
    <citation type="submission" date="2019-08" db="EMBL/GenBank/DDBJ databases">
        <title>Draft genome sequences of two oriental melons (Cucumis melo L. var makuwa).</title>
        <authorList>
            <person name="Kwon S.-Y."/>
        </authorList>
    </citation>
    <scope>NUCLEOTIDE SEQUENCE [LARGE SCALE GENOMIC DNA]</scope>
    <source>
        <strain evidence="4">cv. Chang Bougi</strain>
        <strain evidence="3">cv. SW 3</strain>
        <tissue evidence="1">Leaf</tissue>
    </source>
</reference>
<proteinExistence type="predicted"/>
<name>A0A5A7UDG1_CUCMM</name>
<evidence type="ECO:0000313" key="1">
    <source>
        <dbReference type="EMBL" id="KAA0054013.1"/>
    </source>
</evidence>
<dbReference type="PANTHER" id="PTHR10775:SF173">
    <property type="match status" value="1"/>
</dbReference>
<organism evidence="1 3">
    <name type="scientific">Cucumis melo var. makuwa</name>
    <name type="common">Oriental melon</name>
    <dbReference type="NCBI Taxonomy" id="1194695"/>
    <lineage>
        <taxon>Eukaryota</taxon>
        <taxon>Viridiplantae</taxon>
        <taxon>Streptophyta</taxon>
        <taxon>Embryophyta</taxon>
        <taxon>Tracheophyta</taxon>
        <taxon>Spermatophyta</taxon>
        <taxon>Magnoliopsida</taxon>
        <taxon>eudicotyledons</taxon>
        <taxon>Gunneridae</taxon>
        <taxon>Pentapetalae</taxon>
        <taxon>rosids</taxon>
        <taxon>fabids</taxon>
        <taxon>Cucurbitales</taxon>
        <taxon>Cucurbitaceae</taxon>
        <taxon>Benincaseae</taxon>
        <taxon>Cucumis</taxon>
    </lineage>
</organism>